<gene>
    <name evidence="2" type="ORF">Drose_28415</name>
</gene>
<evidence type="ECO:0000313" key="2">
    <source>
        <dbReference type="EMBL" id="UWZ35057.1"/>
    </source>
</evidence>
<dbReference type="InterPro" id="IPR029058">
    <property type="entry name" value="AB_hydrolase_fold"/>
</dbReference>
<proteinExistence type="predicted"/>
<protein>
    <submittedName>
        <fullName evidence="2">Alpha/beta hydrolase</fullName>
    </submittedName>
</protein>
<sequence length="315" mass="35183">MKLKILIAVLLTISALGAVVIWQNSYDIREEKVSVHGLDGVLALPDSGDGPFGLVVFVHGDGEIDATHDGFYRPMWESFARAGYASLSWDKPVGWLDQSMDDRADEVRHAIAWARQRPDIDAKRIGLWGASQAGWVMPKVASTDPSLRFMIAVSTAINWLQQGRYNLLAQMRADGATQSEMDEALQRRERRITLLRQGAPVPEDEDITPQRWAFILKNFTSDATADLKAMHGIPVLLILAGHDLNVDVADAEAAYRRLVPNLTVQHYPDGTHSLLKQDIEESTPRLTVTAIFAPRMLFADGFLANQQQYLQRVNR</sequence>
<dbReference type="InterPro" id="IPR053145">
    <property type="entry name" value="AB_hydrolase_Est10"/>
</dbReference>
<keyword evidence="3" id="KW-1185">Reference proteome</keyword>
<dbReference type="Proteomes" id="UP001058271">
    <property type="component" value="Chromosome"/>
</dbReference>
<dbReference type="SUPFAM" id="SSF53474">
    <property type="entry name" value="alpha/beta-Hydrolases"/>
    <property type="match status" value="1"/>
</dbReference>
<name>A0ABY5YZU6_9ACTN</name>
<dbReference type="PANTHER" id="PTHR43265:SF1">
    <property type="entry name" value="ESTERASE ESTD"/>
    <property type="match status" value="1"/>
</dbReference>
<dbReference type="InterPro" id="IPR022742">
    <property type="entry name" value="Hydrolase_4"/>
</dbReference>
<dbReference type="PANTHER" id="PTHR43265">
    <property type="entry name" value="ESTERASE ESTD"/>
    <property type="match status" value="1"/>
</dbReference>
<keyword evidence="2" id="KW-0378">Hydrolase</keyword>
<feature type="domain" description="Serine aminopeptidase S33" evidence="1">
    <location>
        <begin position="51"/>
        <end position="276"/>
    </location>
</feature>
<dbReference type="RefSeq" id="WP_260724404.1">
    <property type="nucleotide sequence ID" value="NZ_BAAABS010000082.1"/>
</dbReference>
<dbReference type="Pfam" id="PF12146">
    <property type="entry name" value="Hydrolase_4"/>
    <property type="match status" value="1"/>
</dbReference>
<evidence type="ECO:0000259" key="1">
    <source>
        <dbReference type="Pfam" id="PF12146"/>
    </source>
</evidence>
<evidence type="ECO:0000313" key="3">
    <source>
        <dbReference type="Proteomes" id="UP001058271"/>
    </source>
</evidence>
<accession>A0ABY5YZU6</accession>
<organism evidence="2 3">
    <name type="scientific">Dactylosporangium roseum</name>
    <dbReference type="NCBI Taxonomy" id="47989"/>
    <lineage>
        <taxon>Bacteria</taxon>
        <taxon>Bacillati</taxon>
        <taxon>Actinomycetota</taxon>
        <taxon>Actinomycetes</taxon>
        <taxon>Micromonosporales</taxon>
        <taxon>Micromonosporaceae</taxon>
        <taxon>Dactylosporangium</taxon>
    </lineage>
</organism>
<dbReference type="GO" id="GO:0016787">
    <property type="term" value="F:hydrolase activity"/>
    <property type="evidence" value="ECO:0007669"/>
    <property type="project" value="UniProtKB-KW"/>
</dbReference>
<reference evidence="2" key="1">
    <citation type="submission" date="2021-04" db="EMBL/GenBank/DDBJ databases">
        <title>Biosynthetic gene clusters of Dactylosporangioum roseum.</title>
        <authorList>
            <person name="Hartkoorn R.C."/>
            <person name="Beaudoing E."/>
            <person name="Hot D."/>
            <person name="Moureu S."/>
        </authorList>
    </citation>
    <scope>NUCLEOTIDE SEQUENCE</scope>
    <source>
        <strain evidence="2">NRRL B-16295</strain>
    </source>
</reference>
<dbReference type="EMBL" id="CP073721">
    <property type="protein sequence ID" value="UWZ35057.1"/>
    <property type="molecule type" value="Genomic_DNA"/>
</dbReference>
<dbReference type="Gene3D" id="3.40.50.1820">
    <property type="entry name" value="alpha/beta hydrolase"/>
    <property type="match status" value="1"/>
</dbReference>